<dbReference type="Pfam" id="PF01630">
    <property type="entry name" value="Glyco_hydro_56"/>
    <property type="match status" value="1"/>
</dbReference>
<dbReference type="AlphaFoldDB" id="A0A0C2DNN4"/>
<dbReference type="InterPro" id="IPR018155">
    <property type="entry name" value="Hyaluronidase"/>
</dbReference>
<dbReference type="GO" id="GO:0005975">
    <property type="term" value="P:carbohydrate metabolic process"/>
    <property type="evidence" value="ECO:0007669"/>
    <property type="project" value="InterPro"/>
</dbReference>
<gene>
    <name evidence="3" type="ORF">ANCDUO_05387</name>
</gene>
<evidence type="ECO:0000313" key="3">
    <source>
        <dbReference type="EMBL" id="KIH64302.1"/>
    </source>
</evidence>
<dbReference type="EMBL" id="KN728143">
    <property type="protein sequence ID" value="KIH64302.1"/>
    <property type="molecule type" value="Genomic_DNA"/>
</dbReference>
<accession>A0A0C2DNN4</accession>
<proteinExistence type="inferred from homology"/>
<evidence type="ECO:0000256" key="1">
    <source>
        <dbReference type="ARBA" id="ARBA00008871"/>
    </source>
</evidence>
<dbReference type="GO" id="GO:0004415">
    <property type="term" value="F:hyalurononglucosaminidase activity"/>
    <property type="evidence" value="ECO:0007669"/>
    <property type="project" value="InterPro"/>
</dbReference>
<evidence type="ECO:0000256" key="2">
    <source>
        <dbReference type="ARBA" id="ARBA00023157"/>
    </source>
</evidence>
<keyword evidence="2" id="KW-1015">Disulfide bond</keyword>
<name>A0A0C2DNN4_9BILA</name>
<comment type="similarity">
    <text evidence="1">Belongs to the glycosyl hydrolase 56 family.</text>
</comment>
<reference evidence="3 4" key="1">
    <citation type="submission" date="2013-12" db="EMBL/GenBank/DDBJ databases">
        <title>Draft genome of the parsitic nematode Ancylostoma duodenale.</title>
        <authorList>
            <person name="Mitreva M."/>
        </authorList>
    </citation>
    <scope>NUCLEOTIDE SEQUENCE [LARGE SCALE GENOMIC DNA]</scope>
    <source>
        <strain evidence="3 4">Zhejiang</strain>
    </source>
</reference>
<dbReference type="Proteomes" id="UP000054047">
    <property type="component" value="Unassembled WGS sequence"/>
</dbReference>
<sequence length="73" mass="8658">MEKKSKRLPKKSSMKHQSITHWRVFFTKTLEKAIELRPRARWGLYDFPFCNAGAGKDEGNYECSMDAQRYNDK</sequence>
<evidence type="ECO:0008006" key="5">
    <source>
        <dbReference type="Google" id="ProtNLM"/>
    </source>
</evidence>
<dbReference type="InterPro" id="IPR017853">
    <property type="entry name" value="GH"/>
</dbReference>
<dbReference type="Gene3D" id="3.20.20.70">
    <property type="entry name" value="Aldolase class I"/>
    <property type="match status" value="1"/>
</dbReference>
<organism evidence="3 4">
    <name type="scientific">Ancylostoma duodenale</name>
    <dbReference type="NCBI Taxonomy" id="51022"/>
    <lineage>
        <taxon>Eukaryota</taxon>
        <taxon>Metazoa</taxon>
        <taxon>Ecdysozoa</taxon>
        <taxon>Nematoda</taxon>
        <taxon>Chromadorea</taxon>
        <taxon>Rhabditida</taxon>
        <taxon>Rhabditina</taxon>
        <taxon>Rhabditomorpha</taxon>
        <taxon>Strongyloidea</taxon>
        <taxon>Ancylostomatidae</taxon>
        <taxon>Ancylostomatinae</taxon>
        <taxon>Ancylostoma</taxon>
    </lineage>
</organism>
<dbReference type="OrthoDB" id="5796153at2759"/>
<dbReference type="InterPro" id="IPR013785">
    <property type="entry name" value="Aldolase_TIM"/>
</dbReference>
<evidence type="ECO:0000313" key="4">
    <source>
        <dbReference type="Proteomes" id="UP000054047"/>
    </source>
</evidence>
<protein>
    <recommendedName>
        <fullName evidence="5">Hyaluronoglucosaminidase</fullName>
    </recommendedName>
</protein>
<dbReference type="SUPFAM" id="SSF51445">
    <property type="entry name" value="(Trans)glycosidases"/>
    <property type="match status" value="1"/>
</dbReference>
<keyword evidence="4" id="KW-1185">Reference proteome</keyword>